<dbReference type="Proteomes" id="UP000034316">
    <property type="component" value="Unassembled WGS sequence"/>
</dbReference>
<dbReference type="Pfam" id="PF05168">
    <property type="entry name" value="HEPN"/>
    <property type="match status" value="1"/>
</dbReference>
<gene>
    <name evidence="3" type="ORF">UR93_C0008G0008</name>
</gene>
<feature type="domain" description="HEPN" evidence="2">
    <location>
        <begin position="17"/>
        <end position="123"/>
    </location>
</feature>
<dbReference type="InterPro" id="IPR007842">
    <property type="entry name" value="HEPN_dom"/>
</dbReference>
<dbReference type="Gene3D" id="1.20.120.330">
    <property type="entry name" value="Nucleotidyltransferases domain 2"/>
    <property type="match status" value="1"/>
</dbReference>
<dbReference type="EMBL" id="LBRB01000008">
    <property type="protein sequence ID" value="KKP88779.1"/>
    <property type="molecule type" value="Genomic_DNA"/>
</dbReference>
<name>A0A0G0D3L5_9BACT</name>
<dbReference type="STRING" id="1618333.UR93_C0008G0008"/>
<dbReference type="InterPro" id="IPR052226">
    <property type="entry name" value="UPF0332_toxin"/>
</dbReference>
<organism evidence="3 4">
    <name type="scientific">Berkelbacteria bacterium GW2011_GWA2_35_9</name>
    <dbReference type="NCBI Taxonomy" id="1618333"/>
    <lineage>
        <taxon>Bacteria</taxon>
        <taxon>Candidatus Berkelbacteria</taxon>
    </lineage>
</organism>
<comment type="caution">
    <text evidence="3">The sequence shown here is derived from an EMBL/GenBank/DDBJ whole genome shotgun (WGS) entry which is preliminary data.</text>
</comment>
<evidence type="ECO:0000256" key="1">
    <source>
        <dbReference type="ARBA" id="ARBA00038248"/>
    </source>
</evidence>
<reference evidence="3 4" key="1">
    <citation type="journal article" date="2015" name="Nature">
        <title>rRNA introns, odd ribosomes, and small enigmatic genomes across a large radiation of phyla.</title>
        <authorList>
            <person name="Brown C.T."/>
            <person name="Hug L.A."/>
            <person name="Thomas B.C."/>
            <person name="Sharon I."/>
            <person name="Castelle C.J."/>
            <person name="Singh A."/>
            <person name="Wilkins M.J."/>
            <person name="Williams K.H."/>
            <person name="Banfield J.F."/>
        </authorList>
    </citation>
    <scope>NUCLEOTIDE SEQUENCE [LARGE SCALE GENOMIC DNA]</scope>
</reference>
<evidence type="ECO:0000259" key="2">
    <source>
        <dbReference type="Pfam" id="PF05168"/>
    </source>
</evidence>
<comment type="similarity">
    <text evidence="1">Belongs to the UPF0332 family.</text>
</comment>
<accession>A0A0G0D3L5</accession>
<dbReference type="PANTHER" id="PTHR36565:SF1">
    <property type="entry name" value="UPF0332 PROTEIN TM_1000"/>
    <property type="match status" value="1"/>
</dbReference>
<evidence type="ECO:0000313" key="4">
    <source>
        <dbReference type="Proteomes" id="UP000034316"/>
    </source>
</evidence>
<dbReference type="PATRIC" id="fig|1618333.3.peg.307"/>
<evidence type="ECO:0000313" key="3">
    <source>
        <dbReference type="EMBL" id="KKP88779.1"/>
    </source>
</evidence>
<dbReference type="PANTHER" id="PTHR36565">
    <property type="entry name" value="UPF0332 PROTEIN TM_1000"/>
    <property type="match status" value="1"/>
</dbReference>
<sequence length="134" mass="15680">MISDKEKTDIINKNILERIESAEILFKNGNYNDSVSRSYYAIFDAMRGLLELNNVLAKSHTGVILKFNQHYIKTGILDKKFARTIAKIEKEREEADYFFQKKVSKSLAKEILKETRDFVKEVKYILRKGLVKNE</sequence>
<proteinExistence type="inferred from homology"/>
<protein>
    <recommendedName>
        <fullName evidence="2">HEPN domain-containing protein</fullName>
    </recommendedName>
</protein>
<dbReference type="AlphaFoldDB" id="A0A0G0D3L5"/>